<dbReference type="GO" id="GO:0005759">
    <property type="term" value="C:mitochondrial matrix"/>
    <property type="evidence" value="ECO:0007669"/>
    <property type="project" value="EnsemblFungi"/>
</dbReference>
<keyword evidence="5" id="KW-0520">NAD</keyword>
<evidence type="ECO:0000313" key="8">
    <source>
        <dbReference type="Proteomes" id="UP000094236"/>
    </source>
</evidence>
<evidence type="ECO:0000256" key="6">
    <source>
        <dbReference type="SAM" id="MobiDB-lite"/>
    </source>
</evidence>
<dbReference type="GO" id="GO:0019674">
    <property type="term" value="P:NAD+ metabolic process"/>
    <property type="evidence" value="ECO:0007669"/>
    <property type="project" value="InterPro"/>
</dbReference>
<evidence type="ECO:0000313" key="7">
    <source>
        <dbReference type="EMBL" id="ODV98377.1"/>
    </source>
</evidence>
<dbReference type="GO" id="GO:0006741">
    <property type="term" value="P:NADP+ biosynthetic process"/>
    <property type="evidence" value="ECO:0007669"/>
    <property type="project" value="EnsemblFungi"/>
</dbReference>
<dbReference type="PANTHER" id="PTHR20275">
    <property type="entry name" value="NAD KINASE"/>
    <property type="match status" value="1"/>
</dbReference>
<organism evidence="7 8">
    <name type="scientific">Pachysolen tannophilus NRRL Y-2460</name>
    <dbReference type="NCBI Taxonomy" id="669874"/>
    <lineage>
        <taxon>Eukaryota</taxon>
        <taxon>Fungi</taxon>
        <taxon>Dikarya</taxon>
        <taxon>Ascomycota</taxon>
        <taxon>Saccharomycotina</taxon>
        <taxon>Pichiomycetes</taxon>
        <taxon>Pachysolenaceae</taxon>
        <taxon>Pachysolen</taxon>
    </lineage>
</organism>
<dbReference type="PANTHER" id="PTHR20275:SF26">
    <property type="entry name" value="NADH KINASE POS5, MITOCHONDRIAL"/>
    <property type="match status" value="1"/>
</dbReference>
<feature type="compositionally biased region" description="Low complexity" evidence="6">
    <location>
        <begin position="1"/>
        <end position="16"/>
    </location>
</feature>
<dbReference type="AlphaFoldDB" id="A0A1E4U310"/>
<sequence>MSRSSYSTSTSSSQQQNIKDFSTPEASPQNKNVKIKSVQDLRSRQLPEYVSSPTSKLHNLIWTEPIQNVFIVKKPWQPHVRDAMIKFISFLHKNYPSCNVIVERDVADEILLDFHSFPLDGNEPPHVLYTGEPNEIIGKTDLLVTLGGDGTILRGVSLFSNTVVPPVLSFSLGTLGFLLPYDFSHHVSAFKEVYSSRAKALHRTRVECHIVKDNESSAGIHAMNDVVLHRGSSPSLATLDIYIDGEFLTGTTGDGVVFATPTGSTAYSLSSGGSIVNPLVPSILLTPICPRSLSFRPLILPSTTHIMVKIGSKNNSQSSVKLSIDGVSQTHLSKGDEIHVISETGTIYLPHAKRPLDNDFERERLEEEEFVDIRKKAQTVDRNKYKGIWCIAKSENDWVRGINELLGFNSGFKGFNRTEVDTNPE</sequence>
<keyword evidence="4" id="KW-0521">NADP</keyword>
<dbReference type="Pfam" id="PF01513">
    <property type="entry name" value="NAD_kinase"/>
    <property type="match status" value="1"/>
</dbReference>
<accession>A0A1E4U310</accession>
<dbReference type="STRING" id="669874.A0A1E4U310"/>
<evidence type="ECO:0000256" key="1">
    <source>
        <dbReference type="ARBA" id="ARBA00010995"/>
    </source>
</evidence>
<feature type="region of interest" description="Disordered" evidence="6">
    <location>
        <begin position="1"/>
        <end position="32"/>
    </location>
</feature>
<reference evidence="8" key="1">
    <citation type="submission" date="2016-05" db="EMBL/GenBank/DDBJ databases">
        <title>Comparative genomics of biotechnologically important yeasts.</title>
        <authorList>
            <consortium name="DOE Joint Genome Institute"/>
            <person name="Riley R."/>
            <person name="Haridas S."/>
            <person name="Wolfe K.H."/>
            <person name="Lopes M.R."/>
            <person name="Hittinger C.T."/>
            <person name="Goker M."/>
            <person name="Salamov A."/>
            <person name="Wisecaver J."/>
            <person name="Long T.M."/>
            <person name="Aerts A.L."/>
            <person name="Barry K."/>
            <person name="Choi C."/>
            <person name="Clum A."/>
            <person name="Coughlan A.Y."/>
            <person name="Deshpande S."/>
            <person name="Douglass A.P."/>
            <person name="Hanson S.J."/>
            <person name="Klenk H.-P."/>
            <person name="Labutti K."/>
            <person name="Lapidus A."/>
            <person name="Lindquist E."/>
            <person name="Lipzen A."/>
            <person name="Meier-Kolthoff J.P."/>
            <person name="Ohm R.A."/>
            <person name="Otillar R.P."/>
            <person name="Pangilinan J."/>
            <person name="Peng Y."/>
            <person name="Rokas A."/>
            <person name="Rosa C.A."/>
            <person name="Scheuner C."/>
            <person name="Sibirny A.A."/>
            <person name="Slot J.C."/>
            <person name="Stielow J.B."/>
            <person name="Sun H."/>
            <person name="Kurtzman C.P."/>
            <person name="Blackwell M."/>
            <person name="Grigoriev I.V."/>
            <person name="Jeffries T.W."/>
        </authorList>
    </citation>
    <scope>NUCLEOTIDE SEQUENCE [LARGE SCALE GENOMIC DNA]</scope>
    <source>
        <strain evidence="8">NRRL Y-2460</strain>
    </source>
</reference>
<dbReference type="InterPro" id="IPR016064">
    <property type="entry name" value="NAD/diacylglycerol_kinase_sf"/>
</dbReference>
<dbReference type="Proteomes" id="UP000094236">
    <property type="component" value="Unassembled WGS sequence"/>
</dbReference>
<evidence type="ECO:0000256" key="3">
    <source>
        <dbReference type="ARBA" id="ARBA00022777"/>
    </source>
</evidence>
<proteinExistence type="inferred from homology"/>
<comment type="similarity">
    <text evidence="1">Belongs to the NAD kinase family.</text>
</comment>
<name>A0A1E4U310_PACTA</name>
<dbReference type="OrthoDB" id="24581at2759"/>
<dbReference type="FunFam" id="2.60.200.30:FF:000014">
    <property type="entry name" value="Mitochondrial NADH kinase"/>
    <property type="match status" value="1"/>
</dbReference>
<dbReference type="InterPro" id="IPR017438">
    <property type="entry name" value="ATP-NAD_kinase_N"/>
</dbReference>
<evidence type="ECO:0008006" key="9">
    <source>
        <dbReference type="Google" id="ProtNLM"/>
    </source>
</evidence>
<dbReference type="GO" id="GO:0034599">
    <property type="term" value="P:cellular response to oxidative stress"/>
    <property type="evidence" value="ECO:0007669"/>
    <property type="project" value="EnsemblFungi"/>
</dbReference>
<dbReference type="Pfam" id="PF20143">
    <property type="entry name" value="NAD_kinase_C"/>
    <property type="match status" value="1"/>
</dbReference>
<evidence type="ECO:0000256" key="4">
    <source>
        <dbReference type="ARBA" id="ARBA00022857"/>
    </source>
</evidence>
<evidence type="ECO:0000256" key="5">
    <source>
        <dbReference type="ARBA" id="ARBA00023027"/>
    </source>
</evidence>
<dbReference type="HAMAP" id="MF_00361">
    <property type="entry name" value="NAD_kinase"/>
    <property type="match status" value="1"/>
</dbReference>
<dbReference type="GO" id="GO:0042736">
    <property type="term" value="F:NADH kinase activity"/>
    <property type="evidence" value="ECO:0007669"/>
    <property type="project" value="EnsemblFungi"/>
</dbReference>
<keyword evidence="3" id="KW-0418">Kinase</keyword>
<keyword evidence="8" id="KW-1185">Reference proteome</keyword>
<keyword evidence="2" id="KW-0808">Transferase</keyword>
<dbReference type="SUPFAM" id="SSF111331">
    <property type="entry name" value="NAD kinase/diacylglycerol kinase-like"/>
    <property type="match status" value="1"/>
</dbReference>
<gene>
    <name evidence="7" type="ORF">PACTADRAFT_185122</name>
</gene>
<dbReference type="GO" id="GO:0003951">
    <property type="term" value="F:NAD+ kinase activity"/>
    <property type="evidence" value="ECO:0007669"/>
    <property type="project" value="InterPro"/>
</dbReference>
<dbReference type="InterPro" id="IPR002504">
    <property type="entry name" value="NADK"/>
</dbReference>
<protein>
    <recommendedName>
        <fullName evidence="9">NAD+ kinase</fullName>
    </recommendedName>
</protein>
<dbReference type="GO" id="GO:0016226">
    <property type="term" value="P:iron-sulfur cluster assembly"/>
    <property type="evidence" value="ECO:0007669"/>
    <property type="project" value="EnsemblFungi"/>
</dbReference>
<dbReference type="Gene3D" id="2.60.200.30">
    <property type="entry name" value="Probable inorganic polyphosphate/atp-NAD kinase, domain 2"/>
    <property type="match status" value="1"/>
</dbReference>
<dbReference type="InterPro" id="IPR017437">
    <property type="entry name" value="ATP-NAD_kinase_PpnK-typ_C"/>
</dbReference>
<dbReference type="Gene3D" id="3.40.50.10330">
    <property type="entry name" value="Probable inorganic polyphosphate/atp-NAD kinase, domain 1"/>
    <property type="match status" value="1"/>
</dbReference>
<evidence type="ECO:0000256" key="2">
    <source>
        <dbReference type="ARBA" id="ARBA00022679"/>
    </source>
</evidence>
<feature type="compositionally biased region" description="Polar residues" evidence="6">
    <location>
        <begin position="17"/>
        <end position="32"/>
    </location>
</feature>
<dbReference type="EMBL" id="KV454011">
    <property type="protein sequence ID" value="ODV98377.1"/>
    <property type="molecule type" value="Genomic_DNA"/>
</dbReference>